<accession>A0AAE0CRK2</accession>
<dbReference type="EMBL" id="JANJYI010000002">
    <property type="protein sequence ID" value="KAK2661015.1"/>
    <property type="molecule type" value="Genomic_DNA"/>
</dbReference>
<keyword evidence="2" id="KW-1003">Cell membrane</keyword>
<keyword evidence="5" id="KW-0547">Nucleotide-binding</keyword>
<evidence type="ECO:0000256" key="12">
    <source>
        <dbReference type="SAM" id="SignalP"/>
    </source>
</evidence>
<evidence type="ECO:0000313" key="15">
    <source>
        <dbReference type="EMBL" id="KAK2661015.1"/>
    </source>
</evidence>
<dbReference type="SUPFAM" id="SSF56112">
    <property type="entry name" value="Protein kinase-like (PK-like)"/>
    <property type="match status" value="1"/>
</dbReference>
<comment type="subcellular location">
    <subcellularLocation>
        <location evidence="1">Cell membrane</location>
        <topology evidence="1">Single-pass membrane protein</topology>
    </subcellularLocation>
</comment>
<feature type="chain" id="PRO_5041928654" evidence="12">
    <location>
        <begin position="31"/>
        <end position="663"/>
    </location>
</feature>
<dbReference type="PROSITE" id="PS51782">
    <property type="entry name" value="LYSM"/>
    <property type="match status" value="1"/>
</dbReference>
<keyword evidence="4 12" id="KW-0732">Signal</keyword>
<evidence type="ECO:0000256" key="3">
    <source>
        <dbReference type="ARBA" id="ARBA00022692"/>
    </source>
</evidence>
<feature type="domain" description="Protein kinase" evidence="13">
    <location>
        <begin position="337"/>
        <end position="641"/>
    </location>
</feature>
<dbReference type="InterPro" id="IPR036779">
    <property type="entry name" value="LysM_dom_sf"/>
</dbReference>
<dbReference type="InterPro" id="IPR056563">
    <property type="entry name" value="LysM3_LYK4_5"/>
</dbReference>
<dbReference type="GO" id="GO:0045087">
    <property type="term" value="P:innate immune response"/>
    <property type="evidence" value="ECO:0007669"/>
    <property type="project" value="UniProtKB-ARBA"/>
</dbReference>
<dbReference type="InterPro" id="IPR000719">
    <property type="entry name" value="Prot_kinase_dom"/>
</dbReference>
<evidence type="ECO:0000256" key="7">
    <source>
        <dbReference type="ARBA" id="ARBA00022989"/>
    </source>
</evidence>
<dbReference type="PROSITE" id="PS50011">
    <property type="entry name" value="PROTEIN_KINASE_DOM"/>
    <property type="match status" value="1"/>
</dbReference>
<evidence type="ECO:0000259" key="13">
    <source>
        <dbReference type="PROSITE" id="PS50011"/>
    </source>
</evidence>
<feature type="domain" description="LysM" evidence="14">
    <location>
        <begin position="194"/>
        <end position="238"/>
    </location>
</feature>
<dbReference type="Pfam" id="PF23473">
    <property type="entry name" value="LysM3_LYK4_5"/>
    <property type="match status" value="1"/>
</dbReference>
<dbReference type="InterPro" id="IPR011009">
    <property type="entry name" value="Kinase-like_dom_sf"/>
</dbReference>
<dbReference type="FunFam" id="1.10.510.10:FF:000468">
    <property type="entry name" value="PTI1-like tyrosine-protein kinase 3"/>
    <property type="match status" value="1"/>
</dbReference>
<proteinExistence type="predicted"/>
<feature type="compositionally biased region" description="Pro residues" evidence="10">
    <location>
        <begin position="250"/>
        <end position="264"/>
    </location>
</feature>
<dbReference type="Proteomes" id="UP001280121">
    <property type="component" value="Unassembled WGS sequence"/>
</dbReference>
<evidence type="ECO:0000256" key="5">
    <source>
        <dbReference type="ARBA" id="ARBA00022741"/>
    </source>
</evidence>
<protein>
    <submittedName>
        <fullName evidence="15">Uncharacterized protein</fullName>
    </submittedName>
</protein>
<dbReference type="Gene3D" id="1.10.510.10">
    <property type="entry name" value="Transferase(Phosphotransferase) domain 1"/>
    <property type="match status" value="1"/>
</dbReference>
<dbReference type="SMART" id="SM00257">
    <property type="entry name" value="LysM"/>
    <property type="match status" value="1"/>
</dbReference>
<organism evidence="15 16">
    <name type="scientific">Dipteronia dyeriana</name>
    <dbReference type="NCBI Taxonomy" id="168575"/>
    <lineage>
        <taxon>Eukaryota</taxon>
        <taxon>Viridiplantae</taxon>
        <taxon>Streptophyta</taxon>
        <taxon>Embryophyta</taxon>
        <taxon>Tracheophyta</taxon>
        <taxon>Spermatophyta</taxon>
        <taxon>Magnoliopsida</taxon>
        <taxon>eudicotyledons</taxon>
        <taxon>Gunneridae</taxon>
        <taxon>Pentapetalae</taxon>
        <taxon>rosids</taxon>
        <taxon>malvids</taxon>
        <taxon>Sapindales</taxon>
        <taxon>Sapindaceae</taxon>
        <taxon>Hippocastanoideae</taxon>
        <taxon>Acereae</taxon>
        <taxon>Dipteronia</taxon>
    </lineage>
</organism>
<dbReference type="GO" id="GO:0005524">
    <property type="term" value="F:ATP binding"/>
    <property type="evidence" value="ECO:0007669"/>
    <property type="project" value="UniProtKB-KW"/>
</dbReference>
<dbReference type="InterPro" id="IPR052611">
    <property type="entry name" value="Plant_RLK_LysM"/>
</dbReference>
<dbReference type="InterPro" id="IPR056561">
    <property type="entry name" value="NFP_LYK_LysM1"/>
</dbReference>
<keyword evidence="7 11" id="KW-1133">Transmembrane helix</keyword>
<dbReference type="GO" id="GO:0005886">
    <property type="term" value="C:plasma membrane"/>
    <property type="evidence" value="ECO:0007669"/>
    <property type="project" value="UniProtKB-SubCell"/>
</dbReference>
<dbReference type="PANTHER" id="PTHR45927:SF6">
    <property type="entry name" value="PROTEIN LYK5"/>
    <property type="match status" value="1"/>
</dbReference>
<dbReference type="GO" id="GO:0004672">
    <property type="term" value="F:protein kinase activity"/>
    <property type="evidence" value="ECO:0007669"/>
    <property type="project" value="InterPro"/>
</dbReference>
<evidence type="ECO:0000256" key="10">
    <source>
        <dbReference type="SAM" id="MobiDB-lite"/>
    </source>
</evidence>
<keyword evidence="3 11" id="KW-0812">Transmembrane</keyword>
<comment type="caution">
    <text evidence="15">The sequence shown here is derived from an EMBL/GenBank/DDBJ whole genome shotgun (WGS) entry which is preliminary data.</text>
</comment>
<feature type="signal peptide" evidence="12">
    <location>
        <begin position="1"/>
        <end position="30"/>
    </location>
</feature>
<keyword evidence="16" id="KW-1185">Reference proteome</keyword>
<keyword evidence="6" id="KW-0067">ATP-binding</keyword>
<reference evidence="15" key="1">
    <citation type="journal article" date="2023" name="Plant J.">
        <title>Genome sequences and population genomics provide insights into the demographic history, inbreeding, and mutation load of two 'living fossil' tree species of Dipteronia.</title>
        <authorList>
            <person name="Feng Y."/>
            <person name="Comes H.P."/>
            <person name="Chen J."/>
            <person name="Zhu S."/>
            <person name="Lu R."/>
            <person name="Zhang X."/>
            <person name="Li P."/>
            <person name="Qiu J."/>
            <person name="Olsen K.M."/>
            <person name="Qiu Y."/>
        </authorList>
    </citation>
    <scope>NUCLEOTIDE SEQUENCE</scope>
    <source>
        <strain evidence="15">KIB01</strain>
    </source>
</reference>
<evidence type="ECO:0000313" key="16">
    <source>
        <dbReference type="Proteomes" id="UP001280121"/>
    </source>
</evidence>
<dbReference type="AlphaFoldDB" id="A0AAE0CRK2"/>
<dbReference type="InterPro" id="IPR018392">
    <property type="entry name" value="LysM"/>
</dbReference>
<evidence type="ECO:0000256" key="8">
    <source>
        <dbReference type="ARBA" id="ARBA00023136"/>
    </source>
</evidence>
<dbReference type="InterPro" id="IPR056562">
    <property type="entry name" value="LysM2_CERK1_LYK3_4_5"/>
</dbReference>
<evidence type="ECO:0000256" key="1">
    <source>
        <dbReference type="ARBA" id="ARBA00004162"/>
    </source>
</evidence>
<evidence type="ECO:0000256" key="4">
    <source>
        <dbReference type="ARBA" id="ARBA00022729"/>
    </source>
</evidence>
<keyword evidence="8 11" id="KW-0472">Membrane</keyword>
<dbReference type="SUPFAM" id="SSF54106">
    <property type="entry name" value="LysM domain"/>
    <property type="match status" value="1"/>
</dbReference>
<keyword evidence="9" id="KW-1015">Disulfide bond</keyword>
<feature type="transmembrane region" description="Helical" evidence="11">
    <location>
        <begin position="278"/>
        <end position="302"/>
    </location>
</feature>
<feature type="region of interest" description="Disordered" evidence="10">
    <location>
        <begin position="243"/>
        <end position="272"/>
    </location>
</feature>
<evidence type="ECO:0000259" key="14">
    <source>
        <dbReference type="PROSITE" id="PS51782"/>
    </source>
</evidence>
<dbReference type="PANTHER" id="PTHR45927">
    <property type="entry name" value="LYSM-DOMAIN RECEPTOR-LIKE KINASE-RELATED"/>
    <property type="match status" value="1"/>
</dbReference>
<gene>
    <name evidence="15" type="ORF">Ddye_007548</name>
</gene>
<dbReference type="Pfam" id="PF23472">
    <property type="entry name" value="LysM2_CERK1_LYK3_4_5"/>
    <property type="match status" value="1"/>
</dbReference>
<dbReference type="Gene3D" id="3.30.200.20">
    <property type="entry name" value="Phosphorylase Kinase, domain 1"/>
    <property type="match status" value="1"/>
</dbReference>
<dbReference type="Gene3D" id="3.10.350.10">
    <property type="entry name" value="LysM domain"/>
    <property type="match status" value="1"/>
</dbReference>
<dbReference type="CDD" id="cd00118">
    <property type="entry name" value="LysM"/>
    <property type="match status" value="1"/>
</dbReference>
<evidence type="ECO:0000256" key="11">
    <source>
        <dbReference type="SAM" id="Phobius"/>
    </source>
</evidence>
<sequence length="663" mass="72889">MEIFCPRTLMSKLRLLLVLLVLLEYRVIQGQQPYINNHQSDCYNTAYDNLTKGFGCNGVPSCQSYLTFRSNPLYNSAVGIGFLLGAEPTQIASINNLTSEVATIPPDTQLVVPVNCSCSSLYYQYNVTYRLKDKTETYFTVANNTFQGLSTCQAMMSQNKVGDRNLSVGLNLLVPLRCACPTSNQAASAIKYLLTYMVTWGDSISGIADLFGVDQQTILDANQLSQNQIINPFTTILVPLNTTPTKIEHSPPPPPPPAPTPQTPPASSRDESNSSKKWIYVGVGIGAGLLLLVTLLGLLFCFHRRTKTKSKPVPVLPPKNFSESADYSALPDNSKSFPSSISVSSQGFRDAVESLTVYKFQELQLATENFSENNKIQGSVYRGSIKGDDAAIKVMKGDVSSEINLLKKINHSNIIRLSGFCLHEGNTYLVYEYADNGAVNDWLHSNKIQTSDTLSWKQRVQIAYDVANALNYLHRYTNPPYIHKNLKTSNILLDANFRAKVANFGLARSVDGHDQGGLQLTRHVVGTYGYMAPEYIENGVITPKLDVFAFGVVILELLSGREAVSGDQSSGVELLYSSINRVLEGDNVREKIGGFIDPSLKNAYPLDLAFSIAQLAKICVARDLNDRPSMSEVFITLSKIVSSLSDWDPSDELDNSRSLGSGR</sequence>
<evidence type="ECO:0000256" key="2">
    <source>
        <dbReference type="ARBA" id="ARBA00022475"/>
    </source>
</evidence>
<dbReference type="Pfam" id="PF23446">
    <property type="entry name" value="LysM1_NFP_LYK"/>
    <property type="match status" value="1"/>
</dbReference>
<evidence type="ECO:0000256" key="6">
    <source>
        <dbReference type="ARBA" id="ARBA00022840"/>
    </source>
</evidence>
<evidence type="ECO:0000256" key="9">
    <source>
        <dbReference type="ARBA" id="ARBA00023157"/>
    </source>
</evidence>
<dbReference type="Pfam" id="PF00069">
    <property type="entry name" value="Pkinase"/>
    <property type="match status" value="1"/>
</dbReference>
<name>A0AAE0CRK2_9ROSI</name>